<dbReference type="AlphaFoldDB" id="A0A6A7BVD5"/>
<proteinExistence type="predicted"/>
<protein>
    <submittedName>
        <fullName evidence="1">Uncharacterized protein</fullName>
    </submittedName>
</protein>
<accession>A0A6A7BVD5</accession>
<evidence type="ECO:0000313" key="1">
    <source>
        <dbReference type="EMBL" id="KAF2859042.1"/>
    </source>
</evidence>
<dbReference type="Proteomes" id="UP000799421">
    <property type="component" value="Unassembled WGS sequence"/>
</dbReference>
<reference evidence="1" key="1">
    <citation type="journal article" date="2020" name="Stud. Mycol.">
        <title>101 Dothideomycetes genomes: a test case for predicting lifestyles and emergence of pathogens.</title>
        <authorList>
            <person name="Haridas S."/>
            <person name="Albert R."/>
            <person name="Binder M."/>
            <person name="Bloem J."/>
            <person name="Labutti K."/>
            <person name="Salamov A."/>
            <person name="Andreopoulos B."/>
            <person name="Baker S."/>
            <person name="Barry K."/>
            <person name="Bills G."/>
            <person name="Bluhm B."/>
            <person name="Cannon C."/>
            <person name="Castanera R."/>
            <person name="Culley D."/>
            <person name="Daum C."/>
            <person name="Ezra D."/>
            <person name="Gonzalez J."/>
            <person name="Henrissat B."/>
            <person name="Kuo A."/>
            <person name="Liang C."/>
            <person name="Lipzen A."/>
            <person name="Lutzoni F."/>
            <person name="Magnuson J."/>
            <person name="Mondo S."/>
            <person name="Nolan M."/>
            <person name="Ohm R."/>
            <person name="Pangilinan J."/>
            <person name="Park H.-J."/>
            <person name="Ramirez L."/>
            <person name="Alfaro M."/>
            <person name="Sun H."/>
            <person name="Tritt A."/>
            <person name="Yoshinaga Y."/>
            <person name="Zwiers L.-H."/>
            <person name="Turgeon B."/>
            <person name="Goodwin S."/>
            <person name="Spatafora J."/>
            <person name="Crous P."/>
            <person name="Grigoriev I."/>
        </authorList>
    </citation>
    <scope>NUCLEOTIDE SEQUENCE</scope>
    <source>
        <strain evidence="1">CBS 480.64</strain>
    </source>
</reference>
<evidence type="ECO:0000313" key="2">
    <source>
        <dbReference type="Proteomes" id="UP000799421"/>
    </source>
</evidence>
<keyword evidence="2" id="KW-1185">Reference proteome</keyword>
<organism evidence="1 2">
    <name type="scientific">Piedraia hortae CBS 480.64</name>
    <dbReference type="NCBI Taxonomy" id="1314780"/>
    <lineage>
        <taxon>Eukaryota</taxon>
        <taxon>Fungi</taxon>
        <taxon>Dikarya</taxon>
        <taxon>Ascomycota</taxon>
        <taxon>Pezizomycotina</taxon>
        <taxon>Dothideomycetes</taxon>
        <taxon>Dothideomycetidae</taxon>
        <taxon>Capnodiales</taxon>
        <taxon>Piedraiaceae</taxon>
        <taxon>Piedraia</taxon>
    </lineage>
</organism>
<gene>
    <name evidence="1" type="ORF">K470DRAFT_265549</name>
</gene>
<sequence>MHRQRMTTWDWTIKALRPGTQIDGRLVEASQGHLYIGIQAVTYCPASAGHCLNNNTIYARSILGTVSQSQLIYVQTDGAVVYTEAGGNYTNMLIGGFGGDYYAIDAPPYVVDQEYKGGGLF</sequence>
<dbReference type="OrthoDB" id="5430620at2759"/>
<name>A0A6A7BVD5_9PEZI</name>
<dbReference type="EMBL" id="MU005998">
    <property type="protein sequence ID" value="KAF2859042.1"/>
    <property type="molecule type" value="Genomic_DNA"/>
</dbReference>